<evidence type="ECO:0000313" key="7">
    <source>
        <dbReference type="Proteomes" id="UP000470384"/>
    </source>
</evidence>
<feature type="domain" description="OmpA-like" evidence="5">
    <location>
        <begin position="172"/>
        <end position="287"/>
    </location>
</feature>
<evidence type="ECO:0000256" key="3">
    <source>
        <dbReference type="ARBA" id="ARBA00023237"/>
    </source>
</evidence>
<dbReference type="GO" id="GO:0009279">
    <property type="term" value="C:cell outer membrane"/>
    <property type="evidence" value="ECO:0007669"/>
    <property type="project" value="UniProtKB-SubCell"/>
</dbReference>
<keyword evidence="2 4" id="KW-0472">Membrane</keyword>
<evidence type="ECO:0000313" key="6">
    <source>
        <dbReference type="EMBL" id="NBG96890.1"/>
    </source>
</evidence>
<dbReference type="InterPro" id="IPR050330">
    <property type="entry name" value="Bact_OuterMem_StrucFunc"/>
</dbReference>
<dbReference type="Pfam" id="PF00691">
    <property type="entry name" value="OmpA"/>
    <property type="match status" value="1"/>
</dbReference>
<reference evidence="6 7" key="1">
    <citation type="journal article" date="2016" name="Int. J. Syst. Evol. Microbiol.">
        <title>Pyruvatibacter mobilis gen. nov., sp. nov., a marine bacterium from the culture broth of Picochlorum sp. 122.</title>
        <authorList>
            <person name="Wang G."/>
            <person name="Tang M."/>
            <person name="Wu H."/>
            <person name="Dai S."/>
            <person name="Li T."/>
            <person name="Chen C."/>
            <person name="He H."/>
            <person name="Fan J."/>
            <person name="Xiang W."/>
            <person name="Li X."/>
        </authorList>
    </citation>
    <scope>NUCLEOTIDE SEQUENCE [LARGE SCALE GENOMIC DNA]</scope>
    <source>
        <strain evidence="6 7">GYP-11</strain>
    </source>
</reference>
<evidence type="ECO:0000256" key="2">
    <source>
        <dbReference type="ARBA" id="ARBA00023136"/>
    </source>
</evidence>
<evidence type="ECO:0000259" key="5">
    <source>
        <dbReference type="PROSITE" id="PS51123"/>
    </source>
</evidence>
<dbReference type="GeneID" id="300654266"/>
<evidence type="ECO:0000256" key="4">
    <source>
        <dbReference type="PROSITE-ProRule" id="PRU00473"/>
    </source>
</evidence>
<proteinExistence type="predicted"/>
<dbReference type="Proteomes" id="UP000470384">
    <property type="component" value="Unassembled WGS sequence"/>
</dbReference>
<keyword evidence="7" id="KW-1185">Reference proteome</keyword>
<accession>A0A845QFN6</accession>
<dbReference type="PRINTS" id="PR01021">
    <property type="entry name" value="OMPADOMAIN"/>
</dbReference>
<dbReference type="PANTHER" id="PTHR30329">
    <property type="entry name" value="STATOR ELEMENT OF FLAGELLAR MOTOR COMPLEX"/>
    <property type="match status" value="1"/>
</dbReference>
<protein>
    <submittedName>
        <fullName evidence="6">OmpA family protein</fullName>
    </submittedName>
</protein>
<dbReference type="RefSeq" id="WP_027843746.1">
    <property type="nucleotide sequence ID" value="NZ_BMHN01000001.1"/>
</dbReference>
<dbReference type="PROSITE" id="PS51257">
    <property type="entry name" value="PROKAR_LIPOPROTEIN"/>
    <property type="match status" value="1"/>
</dbReference>
<dbReference type="PROSITE" id="PS51123">
    <property type="entry name" value="OMPA_2"/>
    <property type="match status" value="1"/>
</dbReference>
<dbReference type="AlphaFoldDB" id="A0A845QFN6"/>
<evidence type="ECO:0000256" key="1">
    <source>
        <dbReference type="ARBA" id="ARBA00004442"/>
    </source>
</evidence>
<dbReference type="Gene3D" id="3.30.1330.60">
    <property type="entry name" value="OmpA-like domain"/>
    <property type="match status" value="1"/>
</dbReference>
<dbReference type="OrthoDB" id="9814546at2"/>
<dbReference type="CDD" id="cd07185">
    <property type="entry name" value="OmpA_C-like"/>
    <property type="match status" value="1"/>
</dbReference>
<dbReference type="InterPro" id="IPR006665">
    <property type="entry name" value="OmpA-like"/>
</dbReference>
<gene>
    <name evidence="6" type="ORF">GTQ45_14215</name>
</gene>
<name>A0A845QFN6_9HYPH</name>
<dbReference type="SUPFAM" id="SSF103088">
    <property type="entry name" value="OmpA-like"/>
    <property type="match status" value="1"/>
</dbReference>
<sequence length="287" mass="30551">MRQFLRLDIRHLLMVAVAVILSSCASYQLDEARDMTPSGDAFTQALYDAYLTHSARAFEEDNEELSNAFAARAIAAARGTVVAPVVPMADALQPGAAPIANFDTARSRLIAALNAGRSTQPVLSAQAQAAFDCWYLRSIDPESDAAAISRCRSEFDTGLVGLEAAITPPAPVVVLPDAASFTAYFGFDEWFLRAEALDVIGEAMETARVGGHGEIVLGGHTDTSGPAGYNDTLSLRRAEVVKATMVELGALPDAIRVIAYGETQLAVPTADGVREALNRRVEIQLVP</sequence>
<comment type="subcellular location">
    <subcellularLocation>
        <location evidence="1">Cell outer membrane</location>
    </subcellularLocation>
</comment>
<organism evidence="6 7">
    <name type="scientific">Pyruvatibacter mobilis</name>
    <dbReference type="NCBI Taxonomy" id="1712261"/>
    <lineage>
        <taxon>Bacteria</taxon>
        <taxon>Pseudomonadati</taxon>
        <taxon>Pseudomonadota</taxon>
        <taxon>Alphaproteobacteria</taxon>
        <taxon>Hyphomicrobiales</taxon>
        <taxon>Parvibaculaceae</taxon>
        <taxon>Pyruvatibacter</taxon>
    </lineage>
</organism>
<dbReference type="PANTHER" id="PTHR30329:SF21">
    <property type="entry name" value="LIPOPROTEIN YIAD-RELATED"/>
    <property type="match status" value="1"/>
</dbReference>
<keyword evidence="3" id="KW-0998">Cell outer membrane</keyword>
<dbReference type="InterPro" id="IPR006664">
    <property type="entry name" value="OMP_bac"/>
</dbReference>
<dbReference type="EMBL" id="WXYQ01000012">
    <property type="protein sequence ID" value="NBG96890.1"/>
    <property type="molecule type" value="Genomic_DNA"/>
</dbReference>
<dbReference type="InterPro" id="IPR036737">
    <property type="entry name" value="OmpA-like_sf"/>
</dbReference>
<comment type="caution">
    <text evidence="6">The sequence shown here is derived from an EMBL/GenBank/DDBJ whole genome shotgun (WGS) entry which is preliminary data.</text>
</comment>